<comment type="caution">
    <text evidence="1">The sequence shown here is derived from an EMBL/GenBank/DDBJ whole genome shotgun (WGS) entry which is preliminary data.</text>
</comment>
<evidence type="ECO:0000313" key="1">
    <source>
        <dbReference type="EMBL" id="GAH60202.1"/>
    </source>
</evidence>
<sequence>MSTFFNDFPFFHHNYSVSAVDSETEEKIGFAMENILKSRTTLIITHRLHTIRTSDKIIVLKRGKIVAEGNHNELLQSSEDYRRVFGKHLILPELKIKKKN</sequence>
<evidence type="ECO:0008006" key="2">
    <source>
        <dbReference type="Google" id="ProtNLM"/>
    </source>
</evidence>
<dbReference type="InterPro" id="IPR039421">
    <property type="entry name" value="Type_1_exporter"/>
</dbReference>
<dbReference type="EMBL" id="BARU01020094">
    <property type="protein sequence ID" value="GAH60202.1"/>
    <property type="molecule type" value="Genomic_DNA"/>
</dbReference>
<dbReference type="PANTHER" id="PTHR43394:SF1">
    <property type="entry name" value="ATP-BINDING CASSETTE SUB-FAMILY B MEMBER 10, MITOCHONDRIAL"/>
    <property type="match status" value="1"/>
</dbReference>
<accession>X1GSQ0</accession>
<proteinExistence type="predicted"/>
<gene>
    <name evidence="1" type="ORF">S03H2_33030</name>
</gene>
<dbReference type="InterPro" id="IPR027417">
    <property type="entry name" value="P-loop_NTPase"/>
</dbReference>
<dbReference type="Gene3D" id="3.40.50.300">
    <property type="entry name" value="P-loop containing nucleotide triphosphate hydrolases"/>
    <property type="match status" value="1"/>
</dbReference>
<organism evidence="1">
    <name type="scientific">marine sediment metagenome</name>
    <dbReference type="NCBI Taxonomy" id="412755"/>
    <lineage>
        <taxon>unclassified sequences</taxon>
        <taxon>metagenomes</taxon>
        <taxon>ecological metagenomes</taxon>
    </lineage>
</organism>
<dbReference type="SUPFAM" id="SSF52540">
    <property type="entry name" value="P-loop containing nucleoside triphosphate hydrolases"/>
    <property type="match status" value="1"/>
</dbReference>
<dbReference type="AlphaFoldDB" id="X1GSQ0"/>
<name>X1GSQ0_9ZZZZ</name>
<protein>
    <recommendedName>
        <fullName evidence="2">ABC transporter domain-containing protein</fullName>
    </recommendedName>
</protein>
<dbReference type="GO" id="GO:0015421">
    <property type="term" value="F:ABC-type oligopeptide transporter activity"/>
    <property type="evidence" value="ECO:0007669"/>
    <property type="project" value="TreeGrafter"/>
</dbReference>
<dbReference type="PANTHER" id="PTHR43394">
    <property type="entry name" value="ATP-DEPENDENT PERMEASE MDL1, MITOCHONDRIAL"/>
    <property type="match status" value="1"/>
</dbReference>
<reference evidence="1" key="1">
    <citation type="journal article" date="2014" name="Front. Microbiol.">
        <title>High frequency of phylogenetically diverse reductive dehalogenase-homologous genes in deep subseafloor sedimentary metagenomes.</title>
        <authorList>
            <person name="Kawai M."/>
            <person name="Futagami T."/>
            <person name="Toyoda A."/>
            <person name="Takaki Y."/>
            <person name="Nishi S."/>
            <person name="Hori S."/>
            <person name="Arai W."/>
            <person name="Tsubouchi T."/>
            <person name="Morono Y."/>
            <person name="Uchiyama I."/>
            <person name="Ito T."/>
            <person name="Fujiyama A."/>
            <person name="Inagaki F."/>
            <person name="Takami H."/>
        </authorList>
    </citation>
    <scope>NUCLEOTIDE SEQUENCE</scope>
    <source>
        <strain evidence="1">Expedition CK06-06</strain>
    </source>
</reference>